<organism evidence="1 2">
    <name type="scientific">Octadecabacter arcticus 238</name>
    <dbReference type="NCBI Taxonomy" id="391616"/>
    <lineage>
        <taxon>Bacteria</taxon>
        <taxon>Pseudomonadati</taxon>
        <taxon>Pseudomonadota</taxon>
        <taxon>Alphaproteobacteria</taxon>
        <taxon>Rhodobacterales</taxon>
        <taxon>Roseobacteraceae</taxon>
        <taxon>Octadecabacter</taxon>
    </lineage>
</organism>
<dbReference type="EMBL" id="CP003743">
    <property type="protein sequence ID" value="AGI74717.1"/>
    <property type="molecule type" value="Genomic_DNA"/>
</dbReference>
<sequence>MVDPDLNAAMEELAAARGDAPAYLEASKKVLEQMEKLRKDPEEAIGASTGSYTKLLQEFIFSSRCVELRTPSSITHSAENGSSKY</sequence>
<evidence type="ECO:0000313" key="2">
    <source>
        <dbReference type="Proteomes" id="UP000004688"/>
    </source>
</evidence>
<geneLocation type="plasmid" evidence="1 2">
    <name>pOA238_118</name>
</geneLocation>
<dbReference type="Proteomes" id="UP000004688">
    <property type="component" value="Plasmid pOA238_118"/>
</dbReference>
<dbReference type="KEGG" id="oar:OA238_118p0225"/>
<name>M9RRA9_9RHOB</name>
<keyword evidence="1" id="KW-0614">Plasmid</keyword>
<gene>
    <name evidence="1" type="ORF">OA238_118p0225</name>
</gene>
<dbReference type="RefSeq" id="WP_015497625.1">
    <property type="nucleotide sequence ID" value="NC_020909.1"/>
</dbReference>
<accession>M9RRA9</accession>
<protein>
    <submittedName>
        <fullName evidence="1">Uncharacterized protein</fullName>
    </submittedName>
</protein>
<reference evidence="1 2" key="1">
    <citation type="journal article" date="2013" name="PLoS ONE">
        <title>Poles Apart: Arctic and Antarctic Octadecabacter strains Share High Genome Plasticity and a New Type of Xanthorhodopsin.</title>
        <authorList>
            <person name="Vollmers J."/>
            <person name="Voget S."/>
            <person name="Dietrich S."/>
            <person name="Gollnow K."/>
            <person name="Smits M."/>
            <person name="Meyer K."/>
            <person name="Brinkhoff T."/>
            <person name="Simon M."/>
            <person name="Daniel R."/>
        </authorList>
    </citation>
    <scope>NUCLEOTIDE SEQUENCE [LARGE SCALE GENOMIC DNA]</scope>
    <source>
        <strain evidence="1 2">238</strain>
        <plasmid evidence="2">Plasmid pOA238_118</plasmid>
    </source>
</reference>
<dbReference type="AlphaFoldDB" id="M9RRA9"/>
<proteinExistence type="predicted"/>
<evidence type="ECO:0000313" key="1">
    <source>
        <dbReference type="EMBL" id="AGI74717.1"/>
    </source>
</evidence>
<keyword evidence="2" id="KW-1185">Reference proteome</keyword>
<dbReference type="HOGENOM" id="CLU_189108_0_0_5"/>